<evidence type="ECO:0000256" key="1">
    <source>
        <dbReference type="SAM" id="Coils"/>
    </source>
</evidence>
<keyword evidence="1" id="KW-0175">Coiled coil</keyword>
<feature type="compositionally biased region" description="Basic and acidic residues" evidence="2">
    <location>
        <begin position="417"/>
        <end position="431"/>
    </location>
</feature>
<name>A0A1G4JAS6_9SACH</name>
<dbReference type="InterPro" id="IPR027267">
    <property type="entry name" value="AH/BAR_dom_sf"/>
</dbReference>
<dbReference type="GO" id="GO:0042144">
    <property type="term" value="P:vacuole fusion, non-autophagic"/>
    <property type="evidence" value="ECO:0007669"/>
    <property type="project" value="InterPro"/>
</dbReference>
<sequence>MTTEYSDGKIAAERFAPHLSEFYPLVNSSGQNVQDIKKSEVEAPTHMDRLESPFRSAATSSVFRLRRPSSFRSGFSTISDLQNLVTNKDMTQTVDTMQQLLANAKSYAKELSATSQKASLLALSLEQMARLKGCNDDSADKYLSSSGLFHLIANHQRIMSNCISSSLVETLTSRIDEFQYKRRVHESEFKREFHDEAKKLKLQEKYNAQFSRRKTRNLVSYRENLANLQLQLDELESLKHHYYQNSYEMVESCCSDVLKDTATVSRAQVEISENIARKGWSGGGLDELLVNADDPFNNAGSDQKNEDLTYEYHSDVLNSPRSSHISRNGTPRTAKLRITPSRRKSGSHSSASAAANQDSDNDDAYDNSFSLPMPKSQEYSLAREGEGKKSDTEVRNNDEEEQNNDGNDKTEGLSSERILDGLTDLKLDTRSSKSSTQ</sequence>
<dbReference type="EMBL" id="LT598482">
    <property type="protein sequence ID" value="SCU87051.1"/>
    <property type="molecule type" value="Genomic_DNA"/>
</dbReference>
<dbReference type="InterPro" id="IPR037470">
    <property type="entry name" value="IVY1"/>
</dbReference>
<dbReference type="Proteomes" id="UP000191144">
    <property type="component" value="Chromosome D"/>
</dbReference>
<proteinExistence type="predicted"/>
<feature type="compositionally biased region" description="Polar residues" evidence="2">
    <location>
        <begin position="316"/>
        <end position="331"/>
    </location>
</feature>
<evidence type="ECO:0000313" key="3">
    <source>
        <dbReference type="EMBL" id="SCU87051.1"/>
    </source>
</evidence>
<evidence type="ECO:0000313" key="4">
    <source>
        <dbReference type="Proteomes" id="UP000191144"/>
    </source>
</evidence>
<accession>A0A1G4JAS6</accession>
<dbReference type="PANTHER" id="PTHR38407:SF1">
    <property type="entry name" value="PROTEIN IVY1"/>
    <property type="match status" value="1"/>
</dbReference>
<feature type="coiled-coil region" evidence="1">
    <location>
        <begin position="211"/>
        <end position="245"/>
    </location>
</feature>
<reference evidence="4" key="1">
    <citation type="submission" date="2016-03" db="EMBL/GenBank/DDBJ databases">
        <authorList>
            <person name="Devillers Hugo."/>
        </authorList>
    </citation>
    <scope>NUCLEOTIDE SEQUENCE [LARGE SCALE GENOMIC DNA]</scope>
</reference>
<feature type="compositionally biased region" description="Low complexity" evidence="2">
    <location>
        <begin position="347"/>
        <end position="358"/>
    </location>
</feature>
<dbReference type="PANTHER" id="PTHR38407">
    <property type="entry name" value="PROTEIN IVY1"/>
    <property type="match status" value="1"/>
</dbReference>
<dbReference type="Gene3D" id="1.20.1270.60">
    <property type="entry name" value="Arfaptin homology (AH) domain/BAR domain"/>
    <property type="match status" value="1"/>
</dbReference>
<evidence type="ECO:0000256" key="2">
    <source>
        <dbReference type="SAM" id="MobiDB-lite"/>
    </source>
</evidence>
<dbReference type="OrthoDB" id="5594612at2759"/>
<protein>
    <submittedName>
        <fullName evidence="3">LAME_0D08570g1_1</fullName>
    </submittedName>
</protein>
<gene>
    <name evidence="3" type="ORF">LAME_0D08570G</name>
</gene>
<organism evidence="3 4">
    <name type="scientific">Lachancea meyersii CBS 8951</name>
    <dbReference type="NCBI Taxonomy" id="1266667"/>
    <lineage>
        <taxon>Eukaryota</taxon>
        <taxon>Fungi</taxon>
        <taxon>Dikarya</taxon>
        <taxon>Ascomycota</taxon>
        <taxon>Saccharomycotina</taxon>
        <taxon>Saccharomycetes</taxon>
        <taxon>Saccharomycetales</taxon>
        <taxon>Saccharomycetaceae</taxon>
        <taxon>Lachancea</taxon>
    </lineage>
</organism>
<dbReference type="GO" id="GO:0000329">
    <property type="term" value="C:fungal-type vacuole membrane"/>
    <property type="evidence" value="ECO:0007669"/>
    <property type="project" value="InterPro"/>
</dbReference>
<dbReference type="GO" id="GO:0005543">
    <property type="term" value="F:phospholipid binding"/>
    <property type="evidence" value="ECO:0007669"/>
    <property type="project" value="InterPro"/>
</dbReference>
<feature type="region of interest" description="Disordered" evidence="2">
    <location>
        <begin position="316"/>
        <end position="437"/>
    </location>
</feature>
<dbReference type="AlphaFoldDB" id="A0A1G4JAS6"/>
<feature type="compositionally biased region" description="Basic and acidic residues" evidence="2">
    <location>
        <begin position="381"/>
        <end position="397"/>
    </location>
</feature>
<keyword evidence="4" id="KW-1185">Reference proteome</keyword>